<dbReference type="PROSITE" id="PS00126">
    <property type="entry name" value="PDEASE_I_1"/>
    <property type="match status" value="1"/>
</dbReference>
<dbReference type="InterPro" id="IPR001849">
    <property type="entry name" value="PH_domain"/>
</dbReference>
<evidence type="ECO:0000313" key="8">
    <source>
        <dbReference type="Proteomes" id="UP001363151"/>
    </source>
</evidence>
<dbReference type="PROSITE" id="PS50003">
    <property type="entry name" value="PH_DOMAIN"/>
    <property type="match status" value="1"/>
</dbReference>
<dbReference type="SMART" id="SM00471">
    <property type="entry name" value="HDc"/>
    <property type="match status" value="1"/>
</dbReference>
<sequence>MNKLGPAFETTQFKVGALQIKRNVDRDAHQHHHAFFRPPKFGGWKKQVQGTWKERYCVLHQKCLKMYRSKDDCDAGDAPTQTIFLDANSNTNLDNNDGHGDPEFFVDAHRYEKAGKELRETRRFFFRSARPQRTAKMDDVDGWVTTLKLVLQQGKRLQLQRASRRRRRARRRRRRRTTASSPARSEAARPAAATLRVVVGAGRTFLNPVEGKLARARAARTRLEAPVGGNPAAPDWGRHAFEVAVTLEEWASGEFAVEFRDDRPLLTPDHAGDANRGFLRDLPADGADDLACCVMANGAASPWDPPVSGIASDAALVASLDDAPASLTIPRMGFVSSGDGPQADLGSWRFDVFAVRDEELAALARDVLCLRREGDPRELDAFVRRVELLMTRHGNPYHNFRHGIDVAQTLFCFAEGKLLGEAGGRRAFGAPKVVFDDLEVHAMMLAGFCHDLDHPGLNNGFHVNCGHPLALRYNDRAVLEEWHAFSMWHVLRRPDCDILARYSAADVAKIRKFSVAGILATDMTQHGAITGGVRGLADAPEDPAKRDGHALTLFKGLVHAADVSNPAKPWAVSKAWSDVLQVEFFHQGDLEKARGLPVSFGMDRATTSQRGMAIGFGSKLVGPFYQAIAALQPDVQPCVDMLNDNVDVWTKMDA</sequence>
<dbReference type="CDD" id="cd00077">
    <property type="entry name" value="HDc"/>
    <property type="match status" value="1"/>
</dbReference>
<dbReference type="PRINTS" id="PR00387">
    <property type="entry name" value="PDIESTERASE1"/>
</dbReference>
<keyword evidence="1 3" id="KW-0479">Metal-binding</keyword>
<dbReference type="PANTHER" id="PTHR11347">
    <property type="entry name" value="CYCLIC NUCLEOTIDE PHOSPHODIESTERASE"/>
    <property type="match status" value="1"/>
</dbReference>
<evidence type="ECO:0000256" key="1">
    <source>
        <dbReference type="ARBA" id="ARBA00022723"/>
    </source>
</evidence>
<protein>
    <recommendedName>
        <fullName evidence="3">Phosphodiesterase</fullName>
        <ecNumber evidence="3">3.1.4.-</ecNumber>
    </recommendedName>
</protein>
<evidence type="ECO:0000259" key="6">
    <source>
        <dbReference type="PROSITE" id="PS51845"/>
    </source>
</evidence>
<keyword evidence="2 3" id="KW-0378">Hydrolase</keyword>
<evidence type="ECO:0000256" key="3">
    <source>
        <dbReference type="RuleBase" id="RU363067"/>
    </source>
</evidence>
<dbReference type="InterPro" id="IPR003607">
    <property type="entry name" value="HD/PDEase_dom"/>
</dbReference>
<feature type="region of interest" description="Disordered" evidence="4">
    <location>
        <begin position="159"/>
        <end position="191"/>
    </location>
</feature>
<comment type="caution">
    <text evidence="7">The sequence shown here is derived from an EMBL/GenBank/DDBJ whole genome shotgun (WGS) entry which is preliminary data.</text>
</comment>
<gene>
    <name evidence="7" type="ORF">SO694_00031269</name>
</gene>
<dbReference type="InterPro" id="IPR002073">
    <property type="entry name" value="PDEase_catalytic_dom"/>
</dbReference>
<feature type="compositionally biased region" description="Low complexity" evidence="4">
    <location>
        <begin position="178"/>
        <end position="191"/>
    </location>
</feature>
<dbReference type="SUPFAM" id="SSF50729">
    <property type="entry name" value="PH domain-like"/>
    <property type="match status" value="1"/>
</dbReference>
<proteinExistence type="inferred from homology"/>
<keyword evidence="8" id="KW-1185">Reference proteome</keyword>
<name>A0ABR1FJM0_AURAN</name>
<evidence type="ECO:0000256" key="4">
    <source>
        <dbReference type="SAM" id="MobiDB-lite"/>
    </source>
</evidence>
<feature type="compositionally biased region" description="Basic residues" evidence="4">
    <location>
        <begin position="162"/>
        <end position="177"/>
    </location>
</feature>
<dbReference type="EC" id="3.1.4.-" evidence="3"/>
<comment type="similarity">
    <text evidence="3">Belongs to the cyclic nucleotide phosphodiesterase family.</text>
</comment>
<evidence type="ECO:0000259" key="5">
    <source>
        <dbReference type="PROSITE" id="PS50003"/>
    </source>
</evidence>
<dbReference type="InterPro" id="IPR011993">
    <property type="entry name" value="PH-like_dom_sf"/>
</dbReference>
<dbReference type="Proteomes" id="UP001363151">
    <property type="component" value="Unassembled WGS sequence"/>
</dbReference>
<dbReference type="EMBL" id="JBBJCI010000371">
    <property type="protein sequence ID" value="KAK7232080.1"/>
    <property type="molecule type" value="Genomic_DNA"/>
</dbReference>
<dbReference type="InterPro" id="IPR023174">
    <property type="entry name" value="PDEase_CS"/>
</dbReference>
<dbReference type="Gene3D" id="2.30.29.30">
    <property type="entry name" value="Pleckstrin-homology domain (PH domain)/Phosphotyrosine-binding domain (PTB)"/>
    <property type="match status" value="1"/>
</dbReference>
<evidence type="ECO:0000256" key="2">
    <source>
        <dbReference type="ARBA" id="ARBA00022801"/>
    </source>
</evidence>
<feature type="domain" description="PH" evidence="5">
    <location>
        <begin position="37"/>
        <end position="152"/>
    </location>
</feature>
<dbReference type="InterPro" id="IPR023088">
    <property type="entry name" value="PDEase"/>
</dbReference>
<comment type="cofactor">
    <cofactor evidence="3">
        <name>a divalent metal cation</name>
        <dbReference type="ChEBI" id="CHEBI:60240"/>
    </cofactor>
    <text evidence="3">Binds 2 divalent metal cations per subunit. Site 1 may preferentially bind zinc ions, while site 2 has a preference for magnesium and/or manganese ions.</text>
</comment>
<dbReference type="Pfam" id="PF00233">
    <property type="entry name" value="PDEase_I"/>
    <property type="match status" value="1"/>
</dbReference>
<dbReference type="CDD" id="cd00821">
    <property type="entry name" value="PH"/>
    <property type="match status" value="1"/>
</dbReference>
<evidence type="ECO:0000313" key="7">
    <source>
        <dbReference type="EMBL" id="KAK7232080.1"/>
    </source>
</evidence>
<dbReference type="InterPro" id="IPR036971">
    <property type="entry name" value="PDEase_catalytic_dom_sf"/>
</dbReference>
<dbReference type="Gene3D" id="1.10.1300.10">
    <property type="entry name" value="3'5'-cyclic nucleotide phosphodiesterase, catalytic domain"/>
    <property type="match status" value="1"/>
</dbReference>
<reference evidence="7 8" key="1">
    <citation type="submission" date="2024-03" db="EMBL/GenBank/DDBJ databases">
        <title>Aureococcus anophagefferens CCMP1851 and Kratosvirus quantuckense: Draft genome of a second virus-susceptible host strain in the model system.</title>
        <authorList>
            <person name="Chase E."/>
            <person name="Truchon A.R."/>
            <person name="Schepens W."/>
            <person name="Wilhelm S.W."/>
        </authorList>
    </citation>
    <scope>NUCLEOTIDE SEQUENCE [LARGE SCALE GENOMIC DNA]</scope>
    <source>
        <strain evidence="7 8">CCMP1851</strain>
    </source>
</reference>
<dbReference type="PROSITE" id="PS51845">
    <property type="entry name" value="PDEASE_I_2"/>
    <property type="match status" value="1"/>
</dbReference>
<organism evidence="7 8">
    <name type="scientific">Aureococcus anophagefferens</name>
    <name type="common">Harmful bloom alga</name>
    <dbReference type="NCBI Taxonomy" id="44056"/>
    <lineage>
        <taxon>Eukaryota</taxon>
        <taxon>Sar</taxon>
        <taxon>Stramenopiles</taxon>
        <taxon>Ochrophyta</taxon>
        <taxon>Pelagophyceae</taxon>
        <taxon>Pelagomonadales</taxon>
        <taxon>Pelagomonadaceae</taxon>
        <taxon>Aureococcus</taxon>
    </lineage>
</organism>
<feature type="domain" description="PDEase" evidence="6">
    <location>
        <begin position="312"/>
        <end position="654"/>
    </location>
</feature>
<accession>A0ABR1FJM0</accession>
<dbReference type="SUPFAM" id="SSF109604">
    <property type="entry name" value="HD-domain/PDEase-like"/>
    <property type="match status" value="1"/>
</dbReference>